<keyword evidence="3 4" id="KW-0408">Iron</keyword>
<feature type="region of interest" description="Disordered" evidence="5">
    <location>
        <begin position="269"/>
        <end position="292"/>
    </location>
</feature>
<feature type="compositionally biased region" description="Basic and acidic residues" evidence="5">
    <location>
        <begin position="270"/>
        <end position="292"/>
    </location>
</feature>
<evidence type="ECO:0000313" key="8">
    <source>
        <dbReference type="EMBL" id="EDH2860837.1"/>
    </source>
</evidence>
<feature type="domain" description="Cytochrome c" evidence="7">
    <location>
        <begin position="176"/>
        <end position="270"/>
    </location>
</feature>
<protein>
    <submittedName>
        <fullName evidence="8">C-type cytochrome</fullName>
    </submittedName>
</protein>
<evidence type="ECO:0000256" key="4">
    <source>
        <dbReference type="PROSITE-ProRule" id="PRU00433"/>
    </source>
</evidence>
<dbReference type="InterPro" id="IPR051459">
    <property type="entry name" value="Cytochrome_c-type_DH"/>
</dbReference>
<evidence type="ECO:0000259" key="7">
    <source>
        <dbReference type="PROSITE" id="PS51007"/>
    </source>
</evidence>
<evidence type="ECO:0000256" key="3">
    <source>
        <dbReference type="ARBA" id="ARBA00023004"/>
    </source>
</evidence>
<organism evidence="8">
    <name type="scientific">Salmonella enterica</name>
    <name type="common">Salmonella choleraesuis</name>
    <dbReference type="NCBI Taxonomy" id="28901"/>
    <lineage>
        <taxon>Bacteria</taxon>
        <taxon>Pseudomonadati</taxon>
        <taxon>Pseudomonadota</taxon>
        <taxon>Gammaproteobacteria</taxon>
        <taxon>Enterobacterales</taxon>
        <taxon>Enterobacteriaceae</taxon>
        <taxon>Salmonella</taxon>
    </lineage>
</organism>
<dbReference type="Gene3D" id="1.10.760.10">
    <property type="entry name" value="Cytochrome c-like domain"/>
    <property type="match status" value="2"/>
</dbReference>
<keyword evidence="2 4" id="KW-0479">Metal-binding</keyword>
<dbReference type="PANTHER" id="PTHR35008">
    <property type="entry name" value="BLL4482 PROTEIN-RELATED"/>
    <property type="match status" value="1"/>
</dbReference>
<evidence type="ECO:0000256" key="6">
    <source>
        <dbReference type="SAM" id="SignalP"/>
    </source>
</evidence>
<proteinExistence type="predicted"/>
<dbReference type="GO" id="GO:0009055">
    <property type="term" value="F:electron transfer activity"/>
    <property type="evidence" value="ECO:0007669"/>
    <property type="project" value="InterPro"/>
</dbReference>
<keyword evidence="1 4" id="KW-0349">Heme</keyword>
<comment type="caution">
    <text evidence="8">The sequence shown here is derived from an EMBL/GenBank/DDBJ whole genome shotgun (WGS) entry which is preliminary data.</text>
</comment>
<reference evidence="8" key="1">
    <citation type="submission" date="2019-10" db="EMBL/GenBank/DDBJ databases">
        <authorList>
            <consortium name="PulseNet: The National Subtyping Network for Foodborne Disease Surveillance"/>
            <person name="Tarr C.L."/>
            <person name="Trees E."/>
            <person name="Katz L.S."/>
            <person name="Carleton-Romer H.A."/>
            <person name="Stroika S."/>
            <person name="Kucerova Z."/>
            <person name="Roache K.F."/>
            <person name="Sabol A.L."/>
            <person name="Besser J."/>
            <person name="Gerner-Smidt P."/>
        </authorList>
    </citation>
    <scope>NUCLEOTIDE SEQUENCE</scope>
    <source>
        <strain evidence="8">PNUSAS106605</strain>
    </source>
</reference>
<dbReference type="GO" id="GO:0046872">
    <property type="term" value="F:metal ion binding"/>
    <property type="evidence" value="ECO:0007669"/>
    <property type="project" value="UniProtKB-KW"/>
</dbReference>
<feature type="signal peptide" evidence="6">
    <location>
        <begin position="1"/>
        <end position="21"/>
    </location>
</feature>
<dbReference type="AlphaFoldDB" id="A0A5Y9S0D8"/>
<keyword evidence="6" id="KW-0732">Signal</keyword>
<gene>
    <name evidence="8" type="ORF">GC667_17045</name>
</gene>
<dbReference type="EMBL" id="AAMHAS010000014">
    <property type="protein sequence ID" value="EDH2860837.1"/>
    <property type="molecule type" value="Genomic_DNA"/>
</dbReference>
<dbReference type="InterPro" id="IPR009056">
    <property type="entry name" value="Cyt_c-like_dom"/>
</dbReference>
<dbReference type="PANTHER" id="PTHR35008:SF9">
    <property type="entry name" value="CYTOCHROME C DOMAIN-CONTAINING PROTEIN"/>
    <property type="match status" value="1"/>
</dbReference>
<dbReference type="GO" id="GO:0020037">
    <property type="term" value="F:heme binding"/>
    <property type="evidence" value="ECO:0007669"/>
    <property type="project" value="InterPro"/>
</dbReference>
<evidence type="ECO:0000256" key="2">
    <source>
        <dbReference type="ARBA" id="ARBA00022723"/>
    </source>
</evidence>
<accession>A0A5Y9S0D8</accession>
<evidence type="ECO:0000256" key="1">
    <source>
        <dbReference type="ARBA" id="ARBA00022617"/>
    </source>
</evidence>
<dbReference type="Pfam" id="PF00034">
    <property type="entry name" value="Cytochrom_C"/>
    <property type="match status" value="1"/>
</dbReference>
<dbReference type="PROSITE" id="PS51007">
    <property type="entry name" value="CYTC"/>
    <property type="match status" value="1"/>
</dbReference>
<name>A0A5Y9S0D8_SALER</name>
<dbReference type="Pfam" id="PF21342">
    <property type="entry name" value="SoxA-TsdA_cyt-c"/>
    <property type="match status" value="1"/>
</dbReference>
<sequence length="292" mass="32340">MKKYLFLPGIMIVCSITQSVAGDNITFPVTDKKGTKTGEVYTIPDDTLIIKNSNADSVLYGKRLLDETYRLLPEHVGAEMNCNSCHIAGGKKPEGLPYINTFNHYPSYNARAGREVSLAGRINGCFLRSMNGTPLPEDSPEMKAMTDYMKWLSQGTPADRKVMIKNAWPISQQLTASPERGKLLYGEQCSACHGLNGEGKKDASGKILFPPLWGDHSFNIGAGMARTYKAAAFIFKNMPMGINTRGVWGEGGTLTEQDAVDIAEYFTHMPRPDFPDKEKDWPEDKKPADARY</sequence>
<evidence type="ECO:0000256" key="5">
    <source>
        <dbReference type="SAM" id="MobiDB-lite"/>
    </source>
</evidence>
<feature type="chain" id="PRO_5030144198" evidence="6">
    <location>
        <begin position="22"/>
        <end position="292"/>
    </location>
</feature>
<dbReference type="InterPro" id="IPR036909">
    <property type="entry name" value="Cyt_c-like_dom_sf"/>
</dbReference>
<dbReference type="SUPFAM" id="SSF46626">
    <property type="entry name" value="Cytochrome c"/>
    <property type="match status" value="2"/>
</dbReference>